<evidence type="ECO:0000313" key="3">
    <source>
        <dbReference type="Proteomes" id="UP000189229"/>
    </source>
</evidence>
<dbReference type="AlphaFoldDB" id="A0A1V3WXP9"/>
<proteinExistence type="predicted"/>
<name>A0A1V3WXP9_MYCKA</name>
<feature type="transmembrane region" description="Helical" evidence="1">
    <location>
        <begin position="12"/>
        <end position="33"/>
    </location>
</feature>
<keyword evidence="1" id="KW-0812">Transmembrane</keyword>
<gene>
    <name evidence="2" type="ORF">BZL30_5768</name>
</gene>
<evidence type="ECO:0000256" key="1">
    <source>
        <dbReference type="SAM" id="Phobius"/>
    </source>
</evidence>
<sequence>MCLSRREQFARLLLIWTAIATVALVLVGCIRVVDGRARMAEPKLDSRCSGRRAAAPIRP</sequence>
<dbReference type="Proteomes" id="UP000189229">
    <property type="component" value="Unassembled WGS sequence"/>
</dbReference>
<dbReference type="GO" id="GO:0016787">
    <property type="term" value="F:hydrolase activity"/>
    <property type="evidence" value="ECO:0007669"/>
    <property type="project" value="UniProtKB-KW"/>
</dbReference>
<organism evidence="2 3">
    <name type="scientific">Mycobacterium kansasii</name>
    <dbReference type="NCBI Taxonomy" id="1768"/>
    <lineage>
        <taxon>Bacteria</taxon>
        <taxon>Bacillati</taxon>
        <taxon>Actinomycetota</taxon>
        <taxon>Actinomycetes</taxon>
        <taxon>Mycobacteriales</taxon>
        <taxon>Mycobacteriaceae</taxon>
        <taxon>Mycobacterium</taxon>
    </lineage>
</organism>
<dbReference type="EMBL" id="MVBM01000005">
    <property type="protein sequence ID" value="OOK71744.1"/>
    <property type="molecule type" value="Genomic_DNA"/>
</dbReference>
<keyword evidence="1" id="KW-1133">Transmembrane helix</keyword>
<reference evidence="2 3" key="1">
    <citation type="submission" date="2017-02" db="EMBL/GenBank/DDBJ databases">
        <title>Complete genome sequences of Mycobacterium kansasii strains isolated from rhesus macaques.</title>
        <authorList>
            <person name="Panda A."/>
            <person name="Nagaraj S."/>
            <person name="Zhao X."/>
            <person name="Tettelin H."/>
            <person name="Detolla L.J."/>
        </authorList>
    </citation>
    <scope>NUCLEOTIDE SEQUENCE [LARGE SCALE GENOMIC DNA]</scope>
    <source>
        <strain evidence="2 3">11-3813</strain>
    </source>
</reference>
<comment type="caution">
    <text evidence="2">The sequence shown here is derived from an EMBL/GenBank/DDBJ whole genome shotgun (WGS) entry which is preliminary data.</text>
</comment>
<evidence type="ECO:0000313" key="2">
    <source>
        <dbReference type="EMBL" id="OOK71744.1"/>
    </source>
</evidence>
<dbReference type="PROSITE" id="PS51257">
    <property type="entry name" value="PROKAR_LIPOPROTEIN"/>
    <property type="match status" value="1"/>
</dbReference>
<accession>A0A1V3WXP9</accession>
<keyword evidence="2" id="KW-0378">Hydrolase</keyword>
<protein>
    <submittedName>
        <fullName evidence="2">Putative hydrolase domain protein</fullName>
    </submittedName>
</protein>
<keyword evidence="1" id="KW-0472">Membrane</keyword>